<name>A0A915A3J8_PARUN</name>
<dbReference type="AlphaFoldDB" id="A0A915A3J8"/>
<organism evidence="1 2">
    <name type="scientific">Parascaris univalens</name>
    <name type="common">Nematode worm</name>
    <dbReference type="NCBI Taxonomy" id="6257"/>
    <lineage>
        <taxon>Eukaryota</taxon>
        <taxon>Metazoa</taxon>
        <taxon>Ecdysozoa</taxon>
        <taxon>Nematoda</taxon>
        <taxon>Chromadorea</taxon>
        <taxon>Rhabditida</taxon>
        <taxon>Spirurina</taxon>
        <taxon>Ascaridomorpha</taxon>
        <taxon>Ascaridoidea</taxon>
        <taxon>Ascarididae</taxon>
        <taxon>Parascaris</taxon>
    </lineage>
</organism>
<evidence type="ECO:0000313" key="2">
    <source>
        <dbReference type="WBParaSite" id="PgE343_g002_t01"/>
    </source>
</evidence>
<dbReference type="WBParaSite" id="PgE343_g002_t01">
    <property type="protein sequence ID" value="PgE343_g002_t01"/>
    <property type="gene ID" value="PgE343_g002"/>
</dbReference>
<protein>
    <submittedName>
        <fullName evidence="2">Uncharacterized protein</fullName>
    </submittedName>
</protein>
<evidence type="ECO:0000313" key="1">
    <source>
        <dbReference type="Proteomes" id="UP000887569"/>
    </source>
</evidence>
<sequence>NLSFRNASNSTYFVIIYGFCQSNISFHRSILFGHSDIKDNAEKRSNKFPQRTTTYEKCFIKKVSRETIVFQRNSVKAQLKHCEGSNDITRWLEYMRPQIISENWRSNNCALHNATVDDAEAMIEEHHVGCECCGDHDSMFPTDHTHITYNSDRIRYICQMFEVTSVLSVITYPIRQSDSWLSC</sequence>
<reference evidence="2" key="1">
    <citation type="submission" date="2022-11" db="UniProtKB">
        <authorList>
            <consortium name="WormBaseParasite"/>
        </authorList>
    </citation>
    <scope>IDENTIFICATION</scope>
</reference>
<keyword evidence="1" id="KW-1185">Reference proteome</keyword>
<dbReference type="Proteomes" id="UP000887569">
    <property type="component" value="Unplaced"/>
</dbReference>
<proteinExistence type="predicted"/>
<accession>A0A915A3J8</accession>